<dbReference type="KEGG" id="sid:M164_2830"/>
<evidence type="ECO:0000313" key="1">
    <source>
        <dbReference type="EMBL" id="ACR43334.1"/>
    </source>
</evidence>
<gene>
    <name evidence="1" type="ordered locus">M164_2830</name>
</gene>
<proteinExistence type="predicted"/>
<dbReference type="Proteomes" id="UP000001479">
    <property type="component" value="Chromosome"/>
</dbReference>
<dbReference type="HOGENOM" id="CLU_3353970_0_0_2"/>
<sequence length="37" mass="4577">MRCHYKLRMCQKLEKVERTLLKLRKGLMEKEEQKGKI</sequence>
<evidence type="ECO:0000313" key="2">
    <source>
        <dbReference type="Proteomes" id="UP000001479"/>
    </source>
</evidence>
<organism evidence="1 2">
    <name type="scientific">Saccharolobus islandicus (strain M.16.4 / Kamchatka #3)</name>
    <name type="common">Sulfolobus islandicus</name>
    <dbReference type="NCBI Taxonomy" id="426118"/>
    <lineage>
        <taxon>Archaea</taxon>
        <taxon>Thermoproteota</taxon>
        <taxon>Thermoprotei</taxon>
        <taxon>Sulfolobales</taxon>
        <taxon>Sulfolobaceae</taxon>
        <taxon>Saccharolobus</taxon>
    </lineage>
</organism>
<dbReference type="EMBL" id="CP001402">
    <property type="protein sequence ID" value="ACR43334.1"/>
    <property type="molecule type" value="Genomic_DNA"/>
</dbReference>
<reference evidence="1 2" key="1">
    <citation type="journal article" date="2009" name="Proc. Natl. Acad. Sci. U.S.A.">
        <title>Biogeography of the Sulfolobus islandicus pan-genome.</title>
        <authorList>
            <person name="Reno M.L."/>
            <person name="Held N.L."/>
            <person name="Fields C.J."/>
            <person name="Burke P.V."/>
            <person name="Whitaker R.J."/>
        </authorList>
    </citation>
    <scope>NUCLEOTIDE SEQUENCE [LARGE SCALE GENOMIC DNA]</scope>
    <source>
        <strain evidence="2">M.16.4 / Kamchatka #3</strain>
    </source>
</reference>
<dbReference type="AlphaFoldDB" id="C4KFK0"/>
<name>C4KFK0_SACI6</name>
<protein>
    <submittedName>
        <fullName evidence="1">Uncharacterized protein</fullName>
    </submittedName>
</protein>
<accession>C4KFK0</accession>